<evidence type="ECO:0000313" key="1">
    <source>
        <dbReference type="EMBL" id="RKP56330.1"/>
    </source>
</evidence>
<dbReference type="Proteomes" id="UP000282076">
    <property type="component" value="Unassembled WGS sequence"/>
</dbReference>
<gene>
    <name evidence="1" type="ORF">D7Z26_06650</name>
</gene>
<keyword evidence="2" id="KW-1185">Reference proteome</keyword>
<dbReference type="AlphaFoldDB" id="A0A494Y2U6"/>
<proteinExistence type="predicted"/>
<dbReference type="EMBL" id="RBZM01000003">
    <property type="protein sequence ID" value="RKP56330.1"/>
    <property type="molecule type" value="Genomic_DNA"/>
</dbReference>
<evidence type="ECO:0008006" key="3">
    <source>
        <dbReference type="Google" id="ProtNLM"/>
    </source>
</evidence>
<dbReference type="InterPro" id="IPR029056">
    <property type="entry name" value="Ribokinase-like"/>
</dbReference>
<reference evidence="1 2" key="1">
    <citation type="submission" date="2018-10" db="EMBL/GenBank/DDBJ databases">
        <title>Cohnella sp. M2MS4P-1, whole genome shotgun sequence.</title>
        <authorList>
            <person name="Tuo L."/>
        </authorList>
    </citation>
    <scope>NUCLEOTIDE SEQUENCE [LARGE SCALE GENOMIC DNA]</scope>
    <source>
        <strain evidence="1 2">M2MS4P-1</strain>
    </source>
</reference>
<comment type="caution">
    <text evidence="1">The sequence shown here is derived from an EMBL/GenBank/DDBJ whole genome shotgun (WGS) entry which is preliminary data.</text>
</comment>
<evidence type="ECO:0000313" key="2">
    <source>
        <dbReference type="Proteomes" id="UP000282076"/>
    </source>
</evidence>
<dbReference type="Gene3D" id="3.40.1190.20">
    <property type="match status" value="1"/>
</dbReference>
<accession>A0A494Y2U6</accession>
<protein>
    <recommendedName>
        <fullName evidence="3">Carbohydrate kinase PfkB domain-containing protein</fullName>
    </recommendedName>
</protein>
<organism evidence="1 2">
    <name type="scientific">Cohnella endophytica</name>
    <dbReference type="NCBI Taxonomy" id="2419778"/>
    <lineage>
        <taxon>Bacteria</taxon>
        <taxon>Bacillati</taxon>
        <taxon>Bacillota</taxon>
        <taxon>Bacilli</taxon>
        <taxon>Bacillales</taxon>
        <taxon>Paenibacillaceae</taxon>
        <taxon>Cohnella</taxon>
    </lineage>
</organism>
<sequence length="55" mass="5870">MVTFGESMGLFYSNGNRGLGREGTLFQSFGGAESNVAIVLARLGCKVDCYDSLET</sequence>
<name>A0A494Y2U6_9BACL</name>
<dbReference type="SUPFAM" id="SSF53613">
    <property type="entry name" value="Ribokinase-like"/>
    <property type="match status" value="1"/>
</dbReference>